<organism evidence="1 2">
    <name type="scientific">Streptomyces genisteinicus</name>
    <dbReference type="NCBI Taxonomy" id="2768068"/>
    <lineage>
        <taxon>Bacteria</taxon>
        <taxon>Bacillati</taxon>
        <taxon>Actinomycetota</taxon>
        <taxon>Actinomycetes</taxon>
        <taxon>Kitasatosporales</taxon>
        <taxon>Streptomycetaceae</taxon>
        <taxon>Streptomyces</taxon>
    </lineage>
</organism>
<dbReference type="RefSeq" id="WP_187743999.1">
    <property type="nucleotide sequence ID" value="NZ_CP060825.1"/>
</dbReference>
<dbReference type="EMBL" id="CP060825">
    <property type="protein sequence ID" value="QNP66944.1"/>
    <property type="molecule type" value="Genomic_DNA"/>
</dbReference>
<proteinExistence type="predicted"/>
<keyword evidence="2" id="KW-1185">Reference proteome</keyword>
<name>A0A7H0I2C8_9ACTN</name>
<evidence type="ECO:0000313" key="2">
    <source>
        <dbReference type="Proteomes" id="UP000516230"/>
    </source>
</evidence>
<protein>
    <submittedName>
        <fullName evidence="1">Uncharacterized protein</fullName>
    </submittedName>
</protein>
<gene>
    <name evidence="1" type="ORF">IAG43_31195</name>
</gene>
<dbReference type="AlphaFoldDB" id="A0A7H0I2C8"/>
<accession>A0A7H0I2C8</accession>
<sequence length="90" mass="9714">MSIQIARELATVGAIEQAEHVLAALARNRALLEPDRIEAALLLLVLDPSCSKSTRQTLTAMAHDRRLSADTRSWAVEAPLALAQGIELPC</sequence>
<dbReference type="KEGG" id="sgj:IAG43_31195"/>
<evidence type="ECO:0000313" key="1">
    <source>
        <dbReference type="EMBL" id="QNP66944.1"/>
    </source>
</evidence>
<dbReference type="Proteomes" id="UP000516230">
    <property type="component" value="Chromosome"/>
</dbReference>
<reference evidence="1 2" key="1">
    <citation type="submission" date="2020-08" db="EMBL/GenBank/DDBJ databases">
        <title>A novel species.</title>
        <authorList>
            <person name="Gao J."/>
        </authorList>
    </citation>
    <scope>NUCLEOTIDE SEQUENCE [LARGE SCALE GENOMIC DNA]</scope>
    <source>
        <strain evidence="1 2">CRPJ-33</strain>
    </source>
</reference>